<feature type="transmembrane region" description="Helical" evidence="9">
    <location>
        <begin position="48"/>
        <end position="69"/>
    </location>
</feature>
<reference evidence="10 11" key="1">
    <citation type="submission" date="2016-10" db="EMBL/GenBank/DDBJ databases">
        <authorList>
            <person name="de Groot N.N."/>
        </authorList>
    </citation>
    <scope>NUCLEOTIDE SEQUENCE [LARGE SCALE GENOMIC DNA]</scope>
    <source>
        <strain evidence="10 11">Nl18</strain>
    </source>
</reference>
<feature type="transmembrane region" description="Helical" evidence="9">
    <location>
        <begin position="281"/>
        <end position="301"/>
    </location>
</feature>
<evidence type="ECO:0000256" key="6">
    <source>
        <dbReference type="ARBA" id="ARBA00022692"/>
    </source>
</evidence>
<keyword evidence="6 9" id="KW-0812">Transmembrane</keyword>
<evidence type="ECO:0000256" key="1">
    <source>
        <dbReference type="ARBA" id="ARBA00004651"/>
    </source>
</evidence>
<dbReference type="GO" id="GO:0009236">
    <property type="term" value="P:cobalamin biosynthetic process"/>
    <property type="evidence" value="ECO:0007669"/>
    <property type="project" value="UniProtKB-UniRule"/>
</dbReference>
<evidence type="ECO:0000256" key="9">
    <source>
        <dbReference type="HAMAP-Rule" id="MF_00024"/>
    </source>
</evidence>
<comment type="pathway">
    <text evidence="2 9">Cofactor biosynthesis; adenosylcobalamin biosynthesis.</text>
</comment>
<name>A0A1H8HTV8_9PROT</name>
<dbReference type="PANTHER" id="PTHR34308:SF1">
    <property type="entry name" value="COBALAMIN BIOSYNTHESIS PROTEIN CBIB"/>
    <property type="match status" value="1"/>
</dbReference>
<dbReference type="NCBIfam" id="NF005792">
    <property type="entry name" value="PRK07630.1"/>
    <property type="match status" value="1"/>
</dbReference>
<keyword evidence="8 9" id="KW-0472">Membrane</keyword>
<dbReference type="EMBL" id="FOCT01000005">
    <property type="protein sequence ID" value="SEN59517.1"/>
    <property type="molecule type" value="Genomic_DNA"/>
</dbReference>
<evidence type="ECO:0000256" key="5">
    <source>
        <dbReference type="ARBA" id="ARBA00022573"/>
    </source>
</evidence>
<comment type="caution">
    <text evidence="9">Lacks conserved residue(s) required for the propagation of feature annotation.</text>
</comment>
<evidence type="ECO:0000313" key="11">
    <source>
        <dbReference type="Proteomes" id="UP000183898"/>
    </source>
</evidence>
<evidence type="ECO:0000256" key="3">
    <source>
        <dbReference type="ARBA" id="ARBA00006263"/>
    </source>
</evidence>
<evidence type="ECO:0000256" key="8">
    <source>
        <dbReference type="ARBA" id="ARBA00023136"/>
    </source>
</evidence>
<dbReference type="UniPathway" id="UPA00148"/>
<evidence type="ECO:0000256" key="4">
    <source>
        <dbReference type="ARBA" id="ARBA00022475"/>
    </source>
</evidence>
<keyword evidence="4 9" id="KW-1003">Cell membrane</keyword>
<dbReference type="InterPro" id="IPR004485">
    <property type="entry name" value="Cobalamin_biosynth_CobD/CbiB"/>
</dbReference>
<protein>
    <recommendedName>
        <fullName evidence="9">Cobalamin biosynthesis protein CobD</fullName>
    </recommendedName>
</protein>
<dbReference type="RefSeq" id="WP_074745964.1">
    <property type="nucleotide sequence ID" value="NZ_FOCT01000005.1"/>
</dbReference>
<organism evidence="10 11">
    <name type="scientific">Nitrosospira multiformis</name>
    <dbReference type="NCBI Taxonomy" id="1231"/>
    <lineage>
        <taxon>Bacteria</taxon>
        <taxon>Pseudomonadati</taxon>
        <taxon>Pseudomonadota</taxon>
        <taxon>Betaproteobacteria</taxon>
        <taxon>Nitrosomonadales</taxon>
        <taxon>Nitrosomonadaceae</taxon>
        <taxon>Nitrosospira</taxon>
    </lineage>
</organism>
<dbReference type="GO" id="GO:0048472">
    <property type="term" value="F:threonine-phosphate decarboxylase activity"/>
    <property type="evidence" value="ECO:0007669"/>
    <property type="project" value="InterPro"/>
</dbReference>
<comment type="subcellular location">
    <subcellularLocation>
        <location evidence="1 9">Cell membrane</location>
        <topology evidence="1 9">Multi-pass membrane protein</topology>
    </subcellularLocation>
</comment>
<feature type="transmembrane region" description="Helical" evidence="9">
    <location>
        <begin position="149"/>
        <end position="168"/>
    </location>
</feature>
<comment type="function">
    <text evidence="9">Converts cobyric acid to cobinamide by the addition of aminopropanol on the F carboxylic group.</text>
</comment>
<sequence length="303" mass="33847">MNFLSLIFALLLDQWRSGSARKHIVSSFLSYADSLEHHFNTGIHRHGIIAWMAAAGPFLILSLLVYYLLYGVSPLLAWAWNVAILYLTTSFRQFSYSLTEIKEALRNEDLPLARDLLKEYYGMEAESASSEDISRIAIELGLIHAHRNMLGVIVWFALLPGPLGPMLYRLAELLNDTWGERPDGFGVFAVKAFYVIDWLPARVTALSFAIAGNFEDAVYCWRAQAASWADQNQGTILASGAGALGVRLGDPLREETGAYHRPEVGVGEEADMDFLQGTVGLIWRTLVLWLVLLLLLEIAGWTR</sequence>
<dbReference type="Proteomes" id="UP000183898">
    <property type="component" value="Unassembled WGS sequence"/>
</dbReference>
<comment type="similarity">
    <text evidence="3 9">Belongs to the CobD/CbiB family.</text>
</comment>
<gene>
    <name evidence="9" type="primary">cobD</name>
    <name evidence="10" type="ORF">SAMN05216404_105227</name>
</gene>
<dbReference type="GO" id="GO:0005886">
    <property type="term" value="C:plasma membrane"/>
    <property type="evidence" value="ECO:0007669"/>
    <property type="project" value="UniProtKB-SubCell"/>
</dbReference>
<dbReference type="Pfam" id="PF03186">
    <property type="entry name" value="CobD_Cbib"/>
    <property type="match status" value="1"/>
</dbReference>
<proteinExistence type="inferred from homology"/>
<keyword evidence="7 9" id="KW-1133">Transmembrane helix</keyword>
<dbReference type="AlphaFoldDB" id="A0A1H8HTV8"/>
<accession>A0A1H8HTV8</accession>
<keyword evidence="5 9" id="KW-0169">Cobalamin biosynthesis</keyword>
<evidence type="ECO:0000256" key="2">
    <source>
        <dbReference type="ARBA" id="ARBA00004953"/>
    </source>
</evidence>
<dbReference type="GO" id="GO:0015420">
    <property type="term" value="F:ABC-type vitamin B12 transporter activity"/>
    <property type="evidence" value="ECO:0007669"/>
    <property type="project" value="UniProtKB-UniRule"/>
</dbReference>
<dbReference type="HAMAP" id="MF_00024">
    <property type="entry name" value="CobD_CbiB"/>
    <property type="match status" value="1"/>
</dbReference>
<dbReference type="PANTHER" id="PTHR34308">
    <property type="entry name" value="COBALAMIN BIOSYNTHESIS PROTEIN CBIB"/>
    <property type="match status" value="1"/>
</dbReference>
<evidence type="ECO:0000313" key="10">
    <source>
        <dbReference type="EMBL" id="SEN59517.1"/>
    </source>
</evidence>
<evidence type="ECO:0000256" key="7">
    <source>
        <dbReference type="ARBA" id="ARBA00022989"/>
    </source>
</evidence>